<organism evidence="3 4">
    <name type="scientific">Eumeta variegata</name>
    <name type="common">Bagworm moth</name>
    <name type="synonym">Eumeta japonica</name>
    <dbReference type="NCBI Taxonomy" id="151549"/>
    <lineage>
        <taxon>Eukaryota</taxon>
        <taxon>Metazoa</taxon>
        <taxon>Ecdysozoa</taxon>
        <taxon>Arthropoda</taxon>
        <taxon>Hexapoda</taxon>
        <taxon>Insecta</taxon>
        <taxon>Pterygota</taxon>
        <taxon>Neoptera</taxon>
        <taxon>Endopterygota</taxon>
        <taxon>Lepidoptera</taxon>
        <taxon>Glossata</taxon>
        <taxon>Ditrysia</taxon>
        <taxon>Tineoidea</taxon>
        <taxon>Psychidae</taxon>
        <taxon>Oiketicinae</taxon>
        <taxon>Eumeta</taxon>
    </lineage>
</organism>
<dbReference type="EMBL" id="BGZK01000640">
    <property type="protein sequence ID" value="GBP54149.1"/>
    <property type="molecule type" value="Genomic_DNA"/>
</dbReference>
<dbReference type="Proteomes" id="UP000299102">
    <property type="component" value="Unassembled WGS sequence"/>
</dbReference>
<protein>
    <recommendedName>
        <fullName evidence="5">Platelet-derived growth factor (PDGF) family profile domain-containing protein</fullName>
    </recommendedName>
</protein>
<feature type="signal peptide" evidence="2">
    <location>
        <begin position="1"/>
        <end position="21"/>
    </location>
</feature>
<accession>A0A4C1WV83</accession>
<proteinExistence type="predicted"/>
<sequence>MERLFVIVILLAMTCLPGSGAQRHHPKFPGLMKKEMCSNGHEEERFEVMQEALCGPPRDVFVELAPKGAHLQSESRRPEPRGSRPACENTNGTDAWVFPQMSPGAAWVKRCMGLCIESGTKCTATKTRIREIPLGGRARARPPSSVTQAPRPRLFSYNYDIISSIGIEPRVSRRERRRLRPRSTRPLTNADSTNRLNVKVAIQDNLLERCDRALISRNRRCECNPQRFETNKESCAWYTVEEHVECGCSCPLAAEGCATPRVLNERKCACECPNTRERRTCLAKEKNLSAELVRKGWTPPPPKYRRLLKVTILERQRRSHRMRTRSDEFNRDRSAGLAAQGRLRTTD</sequence>
<feature type="region of interest" description="Disordered" evidence="1">
    <location>
        <begin position="316"/>
        <end position="347"/>
    </location>
</feature>
<evidence type="ECO:0000313" key="4">
    <source>
        <dbReference type="Proteomes" id="UP000299102"/>
    </source>
</evidence>
<evidence type="ECO:0000256" key="2">
    <source>
        <dbReference type="SAM" id="SignalP"/>
    </source>
</evidence>
<feature type="region of interest" description="Disordered" evidence="1">
    <location>
        <begin position="69"/>
        <end position="93"/>
    </location>
</feature>
<evidence type="ECO:0000313" key="3">
    <source>
        <dbReference type="EMBL" id="GBP54149.1"/>
    </source>
</evidence>
<evidence type="ECO:0000256" key="1">
    <source>
        <dbReference type="SAM" id="MobiDB-lite"/>
    </source>
</evidence>
<feature type="chain" id="PRO_5020041370" description="Platelet-derived growth factor (PDGF) family profile domain-containing protein" evidence="2">
    <location>
        <begin position="22"/>
        <end position="347"/>
    </location>
</feature>
<feature type="compositionally biased region" description="Basic residues" evidence="1">
    <location>
        <begin position="173"/>
        <end position="183"/>
    </location>
</feature>
<keyword evidence="2" id="KW-0732">Signal</keyword>
<dbReference type="AlphaFoldDB" id="A0A4C1WV83"/>
<feature type="region of interest" description="Disordered" evidence="1">
    <location>
        <begin position="173"/>
        <end position="192"/>
    </location>
</feature>
<feature type="compositionally biased region" description="Basic and acidic residues" evidence="1">
    <location>
        <begin position="73"/>
        <end position="82"/>
    </location>
</feature>
<dbReference type="STRING" id="151549.A0A4C1WV83"/>
<comment type="caution">
    <text evidence="3">The sequence shown here is derived from an EMBL/GenBank/DDBJ whole genome shotgun (WGS) entry which is preliminary data.</text>
</comment>
<gene>
    <name evidence="3" type="ORF">EVAR_46515_1</name>
</gene>
<reference evidence="3 4" key="1">
    <citation type="journal article" date="2019" name="Commun. Biol.">
        <title>The bagworm genome reveals a unique fibroin gene that provides high tensile strength.</title>
        <authorList>
            <person name="Kono N."/>
            <person name="Nakamura H."/>
            <person name="Ohtoshi R."/>
            <person name="Tomita M."/>
            <person name="Numata K."/>
            <person name="Arakawa K."/>
        </authorList>
    </citation>
    <scope>NUCLEOTIDE SEQUENCE [LARGE SCALE GENOMIC DNA]</scope>
</reference>
<feature type="compositionally biased region" description="Basic and acidic residues" evidence="1">
    <location>
        <begin position="324"/>
        <end position="334"/>
    </location>
</feature>
<name>A0A4C1WV83_EUMVA</name>
<keyword evidence="4" id="KW-1185">Reference proteome</keyword>
<dbReference type="GO" id="GO:0005576">
    <property type="term" value="C:extracellular region"/>
    <property type="evidence" value="ECO:0007669"/>
    <property type="project" value="UniProtKB-SubCell"/>
</dbReference>
<evidence type="ECO:0008006" key="5">
    <source>
        <dbReference type="Google" id="ProtNLM"/>
    </source>
</evidence>
<dbReference type="OrthoDB" id="8878063at2759"/>